<dbReference type="EMBL" id="WPIP01000100">
    <property type="protein sequence ID" value="MVM92503.1"/>
    <property type="molecule type" value="Genomic_DNA"/>
</dbReference>
<protein>
    <submittedName>
        <fullName evidence="1">Uncharacterized protein</fullName>
    </submittedName>
</protein>
<dbReference type="RefSeq" id="WP_000995576.1">
    <property type="nucleotide sequence ID" value="NZ_CAJHEX010000001.1"/>
</dbReference>
<sequence length="135" mass="15992">MNCFQEKQLIQIDEEQKVIKFTRKRELIECDHKHIQISEEESEVLCIDCKTKLNPVLWIAKYLRQLNQVTDRNNRMLAEVRVIQSKLEKKNKFMCKSCHAVNEIDFKKLPSQAAITRGMSVIEQEFDGMKVEFCQ</sequence>
<comment type="caution">
    <text evidence="1">The sequence shown here is derived from an EMBL/GenBank/DDBJ whole genome shotgun (WGS) entry which is preliminary data.</text>
</comment>
<gene>
    <name evidence="1" type="ORF">GNY86_13310</name>
</gene>
<organism evidence="1 2">
    <name type="scientific">Acinetobacter baumannii</name>
    <dbReference type="NCBI Taxonomy" id="470"/>
    <lineage>
        <taxon>Bacteria</taxon>
        <taxon>Pseudomonadati</taxon>
        <taxon>Pseudomonadota</taxon>
        <taxon>Gammaproteobacteria</taxon>
        <taxon>Moraxellales</taxon>
        <taxon>Moraxellaceae</taxon>
        <taxon>Acinetobacter</taxon>
        <taxon>Acinetobacter calcoaceticus/baumannii complex</taxon>
    </lineage>
</organism>
<evidence type="ECO:0000313" key="1">
    <source>
        <dbReference type="EMBL" id="MVM92503.1"/>
    </source>
</evidence>
<accession>A0A265ACZ9</accession>
<evidence type="ECO:0000313" key="2">
    <source>
        <dbReference type="Proteomes" id="UP000439424"/>
    </source>
</evidence>
<dbReference type="AlphaFoldDB" id="A0A265ACZ9"/>
<reference evidence="1 2" key="1">
    <citation type="submission" date="2019-11" db="EMBL/GenBank/DDBJ databases">
        <title>Multidrug-resistant Acinetobacter baumannii moving toward extensively drug-resistant over fifteen years in South of Brazil.</title>
        <authorList>
            <person name="Fedrigo N.H."/>
            <person name="Cerdeira L."/>
            <person name="Fuga B."/>
            <person name="Marini P.V.B."/>
            <person name="Shinohara D.R."/>
            <person name="Carrara-Marroni F.E."/>
            <person name="Lincopan N."/>
            <person name="Tognim M.C.B."/>
        </authorList>
    </citation>
    <scope>NUCLEOTIDE SEQUENCE [LARGE SCALE GENOMIC DNA]</scope>
    <source>
        <strain evidence="1 2">Ac576</strain>
    </source>
</reference>
<proteinExistence type="predicted"/>
<name>A0A265ACZ9_ACIBA</name>
<dbReference type="Proteomes" id="UP000439424">
    <property type="component" value="Unassembled WGS sequence"/>
</dbReference>